<feature type="signal peptide" evidence="2">
    <location>
        <begin position="1"/>
        <end position="22"/>
    </location>
</feature>
<sequence length="285" mass="30618">MKKYTKIFGILLSALMIAGLFAGCSSQGGDADTITDATMLIAYTEEVEPFLYTDENGSLTGFDAELIAATFDSFKGEFDDYQFIKVDEGYRLGEDTAYTDAEGNKYDAIIYCASHKDSGTMNEDYNWSADIIHNDIVTVVPASSAINNYSSLAGARAGVVSDAAAAALNENSAVNNALASAAQYASADEAFAALDAGEIDAVVIDDFSLYKFSGHENYTVLNGTLDTIEYGFAFAKSNDYSTGFNEAVLEISSTDYSDEDTLTPLVEKYFGTADVLAFDYVPVEQ</sequence>
<feature type="chain" id="PRO_5039565166" evidence="2">
    <location>
        <begin position="23"/>
        <end position="285"/>
    </location>
</feature>
<reference evidence="4" key="2">
    <citation type="submission" date="2021-04" db="EMBL/GenBank/DDBJ databases">
        <authorList>
            <person name="Gilroy R."/>
        </authorList>
    </citation>
    <scope>NUCLEOTIDE SEQUENCE</scope>
    <source>
        <strain evidence="4">421</strain>
    </source>
</reference>
<evidence type="ECO:0000256" key="1">
    <source>
        <dbReference type="ARBA" id="ARBA00022729"/>
    </source>
</evidence>
<dbReference type="Gene3D" id="3.40.190.10">
    <property type="entry name" value="Periplasmic binding protein-like II"/>
    <property type="match status" value="2"/>
</dbReference>
<feature type="domain" description="Solute-binding protein family 3/N-terminal" evidence="3">
    <location>
        <begin position="38"/>
        <end position="273"/>
    </location>
</feature>
<dbReference type="SUPFAM" id="SSF53850">
    <property type="entry name" value="Periplasmic binding protein-like II"/>
    <property type="match status" value="1"/>
</dbReference>
<proteinExistence type="predicted"/>
<reference evidence="4" key="1">
    <citation type="journal article" date="2021" name="PeerJ">
        <title>Extensive microbial diversity within the chicken gut microbiome revealed by metagenomics and culture.</title>
        <authorList>
            <person name="Gilroy R."/>
            <person name="Ravi A."/>
            <person name="Getino M."/>
            <person name="Pursley I."/>
            <person name="Horton D.L."/>
            <person name="Alikhan N.F."/>
            <person name="Baker D."/>
            <person name="Gharbi K."/>
            <person name="Hall N."/>
            <person name="Watson M."/>
            <person name="Adriaenssens E.M."/>
            <person name="Foster-Nyarko E."/>
            <person name="Jarju S."/>
            <person name="Secka A."/>
            <person name="Antonio M."/>
            <person name="Oren A."/>
            <person name="Chaudhuri R.R."/>
            <person name="La Ragione R."/>
            <person name="Hildebrand F."/>
            <person name="Pallen M.J."/>
        </authorList>
    </citation>
    <scope>NUCLEOTIDE SEQUENCE</scope>
    <source>
        <strain evidence="4">421</strain>
    </source>
</reference>
<dbReference type="Proteomes" id="UP000824205">
    <property type="component" value="Unassembled WGS sequence"/>
</dbReference>
<comment type="caution">
    <text evidence="4">The sequence shown here is derived from an EMBL/GenBank/DDBJ whole genome shotgun (WGS) entry which is preliminary data.</text>
</comment>
<protein>
    <submittedName>
        <fullName evidence="4">Transporter substrate-binding domain-containing protein</fullName>
    </submittedName>
</protein>
<evidence type="ECO:0000259" key="3">
    <source>
        <dbReference type="SMART" id="SM00062"/>
    </source>
</evidence>
<evidence type="ECO:0000313" key="5">
    <source>
        <dbReference type="Proteomes" id="UP000824205"/>
    </source>
</evidence>
<dbReference type="SMART" id="SM00062">
    <property type="entry name" value="PBPb"/>
    <property type="match status" value="1"/>
</dbReference>
<evidence type="ECO:0000256" key="2">
    <source>
        <dbReference type="SAM" id="SignalP"/>
    </source>
</evidence>
<dbReference type="InterPro" id="IPR001638">
    <property type="entry name" value="Solute-binding_3/MltF_N"/>
</dbReference>
<keyword evidence="1 2" id="KW-0732">Signal</keyword>
<dbReference type="PANTHER" id="PTHR35936:SF19">
    <property type="entry name" value="AMINO-ACID-BINDING PROTEIN YXEM-RELATED"/>
    <property type="match status" value="1"/>
</dbReference>
<dbReference type="PROSITE" id="PS51257">
    <property type="entry name" value="PROKAR_LIPOPROTEIN"/>
    <property type="match status" value="1"/>
</dbReference>
<accession>A0A9D1RDX6</accession>
<evidence type="ECO:0000313" key="4">
    <source>
        <dbReference type="EMBL" id="HIW85802.1"/>
    </source>
</evidence>
<organism evidence="4 5">
    <name type="scientific">Candidatus Eubacterium faecipullorum</name>
    <dbReference type="NCBI Taxonomy" id="2838571"/>
    <lineage>
        <taxon>Bacteria</taxon>
        <taxon>Bacillati</taxon>
        <taxon>Bacillota</taxon>
        <taxon>Clostridia</taxon>
        <taxon>Eubacteriales</taxon>
        <taxon>Eubacteriaceae</taxon>
        <taxon>Eubacterium</taxon>
    </lineage>
</organism>
<dbReference type="PANTHER" id="PTHR35936">
    <property type="entry name" value="MEMBRANE-BOUND LYTIC MUREIN TRANSGLYCOSYLASE F"/>
    <property type="match status" value="1"/>
</dbReference>
<gene>
    <name evidence="4" type="ORF">IAA48_04830</name>
</gene>
<dbReference type="AlphaFoldDB" id="A0A9D1RDX6"/>
<dbReference type="EMBL" id="DXGE01000020">
    <property type="protein sequence ID" value="HIW85802.1"/>
    <property type="molecule type" value="Genomic_DNA"/>
</dbReference>
<name>A0A9D1RDX6_9FIRM</name>